<dbReference type="Proteomes" id="UP000092460">
    <property type="component" value="Unassembled WGS sequence"/>
</dbReference>
<dbReference type="AlphaFoldDB" id="A0A1B0B1R9"/>
<protein>
    <submittedName>
        <fullName evidence="2">Uncharacterized protein</fullName>
    </submittedName>
</protein>
<evidence type="ECO:0000313" key="2">
    <source>
        <dbReference type="EnsemblMetazoa" id="GPPI016021-PA"/>
    </source>
</evidence>
<feature type="region of interest" description="Disordered" evidence="1">
    <location>
        <begin position="24"/>
        <end position="54"/>
    </location>
</feature>
<dbReference type="EMBL" id="JXJN01007267">
    <property type="status" value="NOT_ANNOTATED_CDS"/>
    <property type="molecule type" value="Genomic_DNA"/>
</dbReference>
<reference evidence="3" key="1">
    <citation type="submission" date="2015-01" db="EMBL/GenBank/DDBJ databases">
        <authorList>
            <person name="Aksoy S."/>
            <person name="Warren W."/>
            <person name="Wilson R.K."/>
        </authorList>
    </citation>
    <scope>NUCLEOTIDE SEQUENCE [LARGE SCALE GENOMIC DNA]</scope>
    <source>
        <strain evidence="3">IAEA</strain>
    </source>
</reference>
<dbReference type="VEuPathDB" id="VectorBase:GPPI016021"/>
<feature type="compositionally biased region" description="Basic and acidic residues" evidence="1">
    <location>
        <begin position="31"/>
        <end position="43"/>
    </location>
</feature>
<name>A0A1B0B1R9_9MUSC</name>
<reference evidence="2" key="2">
    <citation type="submission" date="2020-05" db="UniProtKB">
        <authorList>
            <consortium name="EnsemblMetazoa"/>
        </authorList>
    </citation>
    <scope>IDENTIFICATION</scope>
    <source>
        <strain evidence="2">IAEA</strain>
    </source>
</reference>
<sequence>MLLMRDVMGNGQWRSRLSGLGTIAADAGSDNGDRRGTIDERNEGSFGQIESTDDNDSNNYACDCRKFSSQQTLHAKKAIEENLVLVRLNIVNGGTITINSVVVCEESKQTNI</sequence>
<proteinExistence type="predicted"/>
<organism evidence="2 3">
    <name type="scientific">Glossina palpalis gambiensis</name>
    <dbReference type="NCBI Taxonomy" id="67801"/>
    <lineage>
        <taxon>Eukaryota</taxon>
        <taxon>Metazoa</taxon>
        <taxon>Ecdysozoa</taxon>
        <taxon>Arthropoda</taxon>
        <taxon>Hexapoda</taxon>
        <taxon>Insecta</taxon>
        <taxon>Pterygota</taxon>
        <taxon>Neoptera</taxon>
        <taxon>Endopterygota</taxon>
        <taxon>Diptera</taxon>
        <taxon>Brachycera</taxon>
        <taxon>Muscomorpha</taxon>
        <taxon>Hippoboscoidea</taxon>
        <taxon>Glossinidae</taxon>
        <taxon>Glossina</taxon>
    </lineage>
</organism>
<evidence type="ECO:0000256" key="1">
    <source>
        <dbReference type="SAM" id="MobiDB-lite"/>
    </source>
</evidence>
<accession>A0A1B0B1R9</accession>
<dbReference type="EnsemblMetazoa" id="GPPI016021-RA">
    <property type="protein sequence ID" value="GPPI016021-PA"/>
    <property type="gene ID" value="GPPI016021"/>
</dbReference>
<evidence type="ECO:0000313" key="3">
    <source>
        <dbReference type="Proteomes" id="UP000092460"/>
    </source>
</evidence>
<keyword evidence="3" id="KW-1185">Reference proteome</keyword>